<dbReference type="EMBL" id="MU266391">
    <property type="protein sequence ID" value="KAH7926000.1"/>
    <property type="molecule type" value="Genomic_DNA"/>
</dbReference>
<gene>
    <name evidence="1" type="ORF">BV22DRAFT_1063942</name>
</gene>
<dbReference type="Proteomes" id="UP000790709">
    <property type="component" value="Unassembled WGS sequence"/>
</dbReference>
<evidence type="ECO:0000313" key="2">
    <source>
        <dbReference type="Proteomes" id="UP000790709"/>
    </source>
</evidence>
<accession>A0ACB8BKV8</accession>
<comment type="caution">
    <text evidence="1">The sequence shown here is derived from an EMBL/GenBank/DDBJ whole genome shotgun (WGS) entry which is preliminary data.</text>
</comment>
<proteinExistence type="predicted"/>
<protein>
    <submittedName>
        <fullName evidence="1">Uncharacterized protein</fullName>
    </submittedName>
</protein>
<name>A0ACB8BKV8_9AGAM</name>
<evidence type="ECO:0000313" key="1">
    <source>
        <dbReference type="EMBL" id="KAH7926000.1"/>
    </source>
</evidence>
<keyword evidence="2" id="KW-1185">Reference proteome</keyword>
<reference evidence="1" key="1">
    <citation type="journal article" date="2021" name="New Phytol.">
        <title>Evolutionary innovations through gain and loss of genes in the ectomycorrhizal Boletales.</title>
        <authorList>
            <person name="Wu G."/>
            <person name="Miyauchi S."/>
            <person name="Morin E."/>
            <person name="Kuo A."/>
            <person name="Drula E."/>
            <person name="Varga T."/>
            <person name="Kohler A."/>
            <person name="Feng B."/>
            <person name="Cao Y."/>
            <person name="Lipzen A."/>
            <person name="Daum C."/>
            <person name="Hundley H."/>
            <person name="Pangilinan J."/>
            <person name="Johnson J."/>
            <person name="Barry K."/>
            <person name="LaButti K."/>
            <person name="Ng V."/>
            <person name="Ahrendt S."/>
            <person name="Min B."/>
            <person name="Choi I.G."/>
            <person name="Park H."/>
            <person name="Plett J.M."/>
            <person name="Magnuson J."/>
            <person name="Spatafora J.W."/>
            <person name="Nagy L.G."/>
            <person name="Henrissat B."/>
            <person name="Grigoriev I.V."/>
            <person name="Yang Z.L."/>
            <person name="Xu J."/>
            <person name="Martin F.M."/>
        </authorList>
    </citation>
    <scope>NUCLEOTIDE SEQUENCE</scope>
    <source>
        <strain evidence="1">KUC20120723A-06</strain>
    </source>
</reference>
<sequence length="991" mass="108124">MVAREVRLLLWLVAIHLVGVYLFTKGFLLNRLALPDASACANNACASLATHKRAVLIVIDALRFDFISEHPPEPVSPYHHNVLTLPRELTAAHPERSFIFNAYSDPPTTTLQRLKGITTGSLPTFVDSGSSFGGAAVHEDSIIHQLKRAGRKVALAGDDTWLTLFPDAFDPHVLFPYDSFNVEDLHTVDEGVISHILPLMRNHSQSWDFAIGHGLGVDHTGHRVGPDHPIMKTKLKQWNDFLTEVVRELDDDTLLVLLGDHGMDRTGNHGGDSVLETLSGLWIYSKSIPLSTESTTISESILPTTIFPGAKVPHRFIQQIDLLPTLSLLLGLPIPFNNLGTIIPELFNRDTAVQTAIELNAGQIRRYLDTYRASSFGRELDTAWGKLQTAWGAVEAASTQERVSALYDYNRLVLSSCRILWAQFNLTLMGFGLVVIALGVVASWALYSRSGDSGGQWAGWQDETWRRCFRGVIAGAAAAGVMYFPLRSYLEGVDLHQIALFGSALFSGVAIVAATRPSLPFSSLKSVPLPLILHVLCFASNSFVVWEDRVVLFLLLSCVLPSVLAGFTAPTRRLRVRILGFSALFAVCVRLMALSTVCREEQHPSCTVTFYTSATSSVPPVLALLLALPVSFALPRVIRRVLGISKSDKGLAAVFLPWFLTPGLVAGSVLWILEWMDSARMFGEGAVWLRSLRTILARMAFAVMLLGSLTLWWKSPLCLEISRSSEDKEGNGVGNGNSDKDNETKGKATQVTVLGFANAFGSPYLIFWTVFLSVVWLTTQLAGQVILGLATVALLAHLEVVDSLRDARGLNDAFSSGNPSAALDLNLSTINRDVVFSEIVPLALLAIHTFYGTGHQSTLPSLQWKTAFILTPTLAFPFSHFTALLNTLGPHIVLGLAAPLLTLWNLSPIPPPSLSPRAGLGMMIYFGTLLLGTAGCAAALRRHLMVWKIFAPRYMFASVSLGVVDMGVVLGVWVGVGRVKERVERVFKAIG</sequence>
<organism evidence="1 2">
    <name type="scientific">Leucogyrophana mollusca</name>
    <dbReference type="NCBI Taxonomy" id="85980"/>
    <lineage>
        <taxon>Eukaryota</taxon>
        <taxon>Fungi</taxon>
        <taxon>Dikarya</taxon>
        <taxon>Basidiomycota</taxon>
        <taxon>Agaricomycotina</taxon>
        <taxon>Agaricomycetes</taxon>
        <taxon>Agaricomycetidae</taxon>
        <taxon>Boletales</taxon>
        <taxon>Boletales incertae sedis</taxon>
        <taxon>Leucogyrophana</taxon>
    </lineage>
</organism>